<sequence>MSEKILRRRLHSKYKRNWRYETQNKALHEVLSMADVFETPSTEEEEETNLRDDQPTLVNSFFNDHLSVHSVSVDSDTDSESEILKNESNNNCSDNEVDENDCYFEDFMDEMEMHNNNRTNPLYAGKIYRQMPSNKNQCNITIILHADGAPAVNVNNKSLWPIQATIAEIPVPLRDWKSAVMVFGAWLASTKPPRDSLLILIIIQLQALVNSKILLKQKDGKIVFHQYYLKNGILGSRVSYNVRVQQAIFDLPARAHFLNAVQYNGYDGCGDCCIKGVAIGRQIYFPFSEKTEEPKNHQFYLKNSKHNAHRSIQGIKGPTPLSSILQLPNQTPYDSMHLIYHGHVNALLKFWRNIFGKEIFENDLKNNPMERTARIRKPTLRYDPSVYVLASFPKKNKHTIIPKHHVTIDAIDEHNGTLKSSGFIQSVRIIAEDNFLNIFLITTLDFSLASGYKHNRNSGKHVISDDDNEIEEEETIHATQGRSNTDCPKNTDDSPAAPLVIDEHSSNGHNTQESRTNVLSNVNGNLSDISERISERDDDDDDDDDLVLPQSRPKQSTSNEALVTEVSNIHKEFLSFRYNIEKRIKSLEKTFRILKNRKILKEVDAMKKRDKRLQSDDAYFKDTWQIVKELLRQLKHDHIRNNEYKTFRATQNNNRSSSPSKAIDINA</sequence>
<dbReference type="EMBL" id="CAJNRE010000393">
    <property type="protein sequence ID" value="CAF1926725.1"/>
    <property type="molecule type" value="Genomic_DNA"/>
</dbReference>
<feature type="compositionally biased region" description="Acidic residues" evidence="1">
    <location>
        <begin position="536"/>
        <end position="546"/>
    </location>
</feature>
<feature type="region of interest" description="Disordered" evidence="1">
    <location>
        <begin position="456"/>
        <end position="560"/>
    </location>
</feature>
<comment type="caution">
    <text evidence="2">The sequence shown here is derived from an EMBL/GenBank/DDBJ whole genome shotgun (WGS) entry which is preliminary data.</text>
</comment>
<reference evidence="2" key="1">
    <citation type="submission" date="2021-02" db="EMBL/GenBank/DDBJ databases">
        <authorList>
            <person name="Nowell W R."/>
        </authorList>
    </citation>
    <scope>NUCLEOTIDE SEQUENCE</scope>
</reference>
<evidence type="ECO:0000313" key="2">
    <source>
        <dbReference type="EMBL" id="CAF1926725.1"/>
    </source>
</evidence>
<evidence type="ECO:0000256" key="1">
    <source>
        <dbReference type="SAM" id="MobiDB-lite"/>
    </source>
</evidence>
<protein>
    <submittedName>
        <fullName evidence="2">Uncharacterized protein</fullName>
    </submittedName>
</protein>
<feature type="compositionally biased region" description="Polar residues" evidence="1">
    <location>
        <begin position="477"/>
        <end position="488"/>
    </location>
</feature>
<evidence type="ECO:0000313" key="3">
    <source>
        <dbReference type="Proteomes" id="UP000663824"/>
    </source>
</evidence>
<feature type="compositionally biased region" description="Acidic residues" evidence="1">
    <location>
        <begin position="465"/>
        <end position="474"/>
    </location>
</feature>
<feature type="compositionally biased region" description="Polar residues" evidence="1">
    <location>
        <begin position="507"/>
        <end position="527"/>
    </location>
</feature>
<organism evidence="2 3">
    <name type="scientific">Rotaria magnacalcarata</name>
    <dbReference type="NCBI Taxonomy" id="392030"/>
    <lineage>
        <taxon>Eukaryota</taxon>
        <taxon>Metazoa</taxon>
        <taxon>Spiralia</taxon>
        <taxon>Gnathifera</taxon>
        <taxon>Rotifera</taxon>
        <taxon>Eurotatoria</taxon>
        <taxon>Bdelloidea</taxon>
        <taxon>Philodinida</taxon>
        <taxon>Philodinidae</taxon>
        <taxon>Rotaria</taxon>
    </lineage>
</organism>
<gene>
    <name evidence="2" type="ORF">MBJ925_LOCUS3452</name>
</gene>
<dbReference type="AlphaFoldDB" id="A0A816L1D5"/>
<proteinExistence type="predicted"/>
<name>A0A816L1D5_9BILA</name>
<accession>A0A816L1D5</accession>
<dbReference type="Proteomes" id="UP000663824">
    <property type="component" value="Unassembled WGS sequence"/>
</dbReference>